<feature type="domain" description="Luciferase-like" evidence="5">
    <location>
        <begin position="2"/>
        <end position="254"/>
    </location>
</feature>
<keyword evidence="2" id="KW-0288">FMN</keyword>
<dbReference type="InterPro" id="IPR050172">
    <property type="entry name" value="SsuD_RutA_monooxygenase"/>
</dbReference>
<sequence>MKFGIGLITGYEGLVYPIPFASPKQLVEMVKRAEDLGYDSVWPNDHMTIQRYVAAKEKVPPNHYESIVTLAAAAGITERIQLCTGLVPLPYREPVLLAKQVSTLDQISGGRFVLGVGLGAYREEFVGVHPNWKDKPRARIVDEALICLKKLLTEDTASFSGEFFQFENLRMYPKPVQEPFPIYIGGNSEKALERTAKHGMGWFPACLSPQAIQDRLTRLATYLEKEGRKLSEIDIAPQLFVGMGRNKEEATEIFQKSGLYEHVVSLKSSTLKD</sequence>
<feature type="non-terminal residue" evidence="6">
    <location>
        <position position="273"/>
    </location>
</feature>
<name>X1BBR8_9ZZZZ</name>
<comment type="caution">
    <text evidence="6">The sequence shown here is derived from an EMBL/GenBank/DDBJ whole genome shotgun (WGS) entry which is preliminary data.</text>
</comment>
<dbReference type="PANTHER" id="PTHR42847">
    <property type="entry name" value="ALKANESULFONATE MONOOXYGENASE"/>
    <property type="match status" value="1"/>
</dbReference>
<gene>
    <name evidence="6" type="ORF">S01H4_35433</name>
</gene>
<dbReference type="PANTHER" id="PTHR42847:SF4">
    <property type="entry name" value="ALKANESULFONATE MONOOXYGENASE-RELATED"/>
    <property type="match status" value="1"/>
</dbReference>
<dbReference type="Gene3D" id="3.20.20.30">
    <property type="entry name" value="Luciferase-like domain"/>
    <property type="match status" value="1"/>
</dbReference>
<accession>X1BBR8</accession>
<dbReference type="SUPFAM" id="SSF51679">
    <property type="entry name" value="Bacterial luciferase-like"/>
    <property type="match status" value="1"/>
</dbReference>
<keyword evidence="3" id="KW-0560">Oxidoreductase</keyword>
<dbReference type="GO" id="GO:0008726">
    <property type="term" value="F:alkanesulfonate monooxygenase activity"/>
    <property type="evidence" value="ECO:0007669"/>
    <property type="project" value="TreeGrafter"/>
</dbReference>
<dbReference type="GO" id="GO:0046306">
    <property type="term" value="P:alkanesulfonate catabolic process"/>
    <property type="evidence" value="ECO:0007669"/>
    <property type="project" value="TreeGrafter"/>
</dbReference>
<protein>
    <recommendedName>
        <fullName evidence="5">Luciferase-like domain-containing protein</fullName>
    </recommendedName>
</protein>
<dbReference type="InterPro" id="IPR019921">
    <property type="entry name" value="Lucif-like_OxRdtase_Rv2161c"/>
</dbReference>
<dbReference type="InterPro" id="IPR036661">
    <property type="entry name" value="Luciferase-like_sf"/>
</dbReference>
<dbReference type="EMBL" id="BART01018841">
    <property type="protein sequence ID" value="GAG78682.1"/>
    <property type="molecule type" value="Genomic_DNA"/>
</dbReference>
<reference evidence="6" key="1">
    <citation type="journal article" date="2014" name="Front. Microbiol.">
        <title>High frequency of phylogenetically diverse reductive dehalogenase-homologous genes in deep subseafloor sedimentary metagenomes.</title>
        <authorList>
            <person name="Kawai M."/>
            <person name="Futagami T."/>
            <person name="Toyoda A."/>
            <person name="Takaki Y."/>
            <person name="Nishi S."/>
            <person name="Hori S."/>
            <person name="Arai W."/>
            <person name="Tsubouchi T."/>
            <person name="Morono Y."/>
            <person name="Uchiyama I."/>
            <person name="Ito T."/>
            <person name="Fujiyama A."/>
            <person name="Inagaki F."/>
            <person name="Takami H."/>
        </authorList>
    </citation>
    <scope>NUCLEOTIDE SEQUENCE</scope>
    <source>
        <strain evidence="6">Expedition CK06-06</strain>
    </source>
</reference>
<evidence type="ECO:0000256" key="4">
    <source>
        <dbReference type="ARBA" id="ARBA00023033"/>
    </source>
</evidence>
<evidence type="ECO:0000256" key="1">
    <source>
        <dbReference type="ARBA" id="ARBA00022630"/>
    </source>
</evidence>
<keyword evidence="4" id="KW-0503">Monooxygenase</keyword>
<proteinExistence type="predicted"/>
<evidence type="ECO:0000256" key="2">
    <source>
        <dbReference type="ARBA" id="ARBA00022643"/>
    </source>
</evidence>
<dbReference type="Pfam" id="PF00296">
    <property type="entry name" value="Bac_luciferase"/>
    <property type="match status" value="1"/>
</dbReference>
<keyword evidence="1" id="KW-0285">Flavoprotein</keyword>
<organism evidence="6">
    <name type="scientific">marine sediment metagenome</name>
    <dbReference type="NCBI Taxonomy" id="412755"/>
    <lineage>
        <taxon>unclassified sequences</taxon>
        <taxon>metagenomes</taxon>
        <taxon>ecological metagenomes</taxon>
    </lineage>
</organism>
<dbReference type="InterPro" id="IPR011251">
    <property type="entry name" value="Luciferase-like_dom"/>
</dbReference>
<dbReference type="NCBIfam" id="TIGR03619">
    <property type="entry name" value="F420_Rv2161c"/>
    <property type="match status" value="1"/>
</dbReference>
<evidence type="ECO:0000256" key="3">
    <source>
        <dbReference type="ARBA" id="ARBA00023002"/>
    </source>
</evidence>
<evidence type="ECO:0000313" key="6">
    <source>
        <dbReference type="EMBL" id="GAG78682.1"/>
    </source>
</evidence>
<evidence type="ECO:0000259" key="5">
    <source>
        <dbReference type="Pfam" id="PF00296"/>
    </source>
</evidence>
<dbReference type="AlphaFoldDB" id="X1BBR8"/>